<keyword evidence="10 13" id="KW-0143">Chaperone</keyword>
<evidence type="ECO:0000256" key="8">
    <source>
        <dbReference type="ARBA" id="ARBA00023136"/>
    </source>
</evidence>
<evidence type="ECO:0000256" key="13">
    <source>
        <dbReference type="HAMAP-Rule" id="MF_00233"/>
    </source>
</evidence>
<evidence type="ECO:0000313" key="15">
    <source>
        <dbReference type="Proteomes" id="UP000031327"/>
    </source>
</evidence>
<dbReference type="SUPFAM" id="SSF89392">
    <property type="entry name" value="Prokaryotic lipoproteins and lipoprotein localization factors"/>
    <property type="match status" value="1"/>
</dbReference>
<dbReference type="HAMAP" id="MF_00233">
    <property type="entry name" value="LolB"/>
    <property type="match status" value="1"/>
</dbReference>
<keyword evidence="12" id="KW-0449">Lipoprotein</keyword>
<dbReference type="Pfam" id="PF03550">
    <property type="entry name" value="LolB"/>
    <property type="match status" value="1"/>
</dbReference>
<evidence type="ECO:0000256" key="3">
    <source>
        <dbReference type="ARBA" id="ARBA00011245"/>
    </source>
</evidence>
<dbReference type="Proteomes" id="UP000031327">
    <property type="component" value="Unassembled WGS sequence"/>
</dbReference>
<dbReference type="NCBIfam" id="TIGR00548">
    <property type="entry name" value="lolB"/>
    <property type="match status" value="1"/>
</dbReference>
<comment type="similarity">
    <text evidence="2 13">Belongs to the LolB family.</text>
</comment>
<dbReference type="GO" id="GO:0009279">
    <property type="term" value="C:cell outer membrane"/>
    <property type="evidence" value="ECO:0007669"/>
    <property type="project" value="UniProtKB-SubCell"/>
</dbReference>
<evidence type="ECO:0000256" key="12">
    <source>
        <dbReference type="ARBA" id="ARBA00023288"/>
    </source>
</evidence>
<keyword evidence="5 13" id="KW-0813">Transport</keyword>
<name>A0A0C1QFP1_9GAMM</name>
<comment type="function">
    <text evidence="13">Plays a critical role in the incorporation of lipoproteins in the outer membrane after they are released by the LolA protein.</text>
</comment>
<evidence type="ECO:0000256" key="11">
    <source>
        <dbReference type="ARBA" id="ARBA00023237"/>
    </source>
</evidence>
<evidence type="ECO:0000256" key="6">
    <source>
        <dbReference type="ARBA" id="ARBA00022729"/>
    </source>
</evidence>
<evidence type="ECO:0000256" key="7">
    <source>
        <dbReference type="ARBA" id="ARBA00022927"/>
    </source>
</evidence>
<accession>A0A0C1QFP1</accession>
<protein>
    <recommendedName>
        <fullName evidence="4 13">Outer-membrane lipoprotein LolB</fullName>
    </recommendedName>
</protein>
<dbReference type="AlphaFoldDB" id="A0A0C1QFP1"/>
<dbReference type="CDD" id="cd16326">
    <property type="entry name" value="LolB"/>
    <property type="match status" value="1"/>
</dbReference>
<dbReference type="InterPro" id="IPR004565">
    <property type="entry name" value="OM_lipoprot_LolB"/>
</dbReference>
<organism evidence="14 15">
    <name type="scientific">Pseudoalteromonas luteoviolacea</name>
    <dbReference type="NCBI Taxonomy" id="43657"/>
    <lineage>
        <taxon>Bacteria</taxon>
        <taxon>Pseudomonadati</taxon>
        <taxon>Pseudomonadota</taxon>
        <taxon>Gammaproteobacteria</taxon>
        <taxon>Alteromonadales</taxon>
        <taxon>Pseudoalteromonadaceae</taxon>
        <taxon>Pseudoalteromonas</taxon>
    </lineage>
</organism>
<evidence type="ECO:0000256" key="2">
    <source>
        <dbReference type="ARBA" id="ARBA00009696"/>
    </source>
</evidence>
<reference evidence="14 15" key="1">
    <citation type="submission" date="2014-12" db="EMBL/GenBank/DDBJ databases">
        <title>Draft Genome Sequence of Pseudoalteromonas luteoviolacea HI1.</title>
        <authorList>
            <person name="Asahina A.Y."/>
            <person name="Hadfield M.G."/>
        </authorList>
    </citation>
    <scope>NUCLEOTIDE SEQUENCE [LARGE SCALE GENOMIC DNA]</scope>
    <source>
        <strain evidence="14 15">HI1</strain>
    </source>
</reference>
<sequence length="223" mass="25659">MPVLPKPCFKAANFTKNQSNMESKEPHLKQFHLILLMFFLFLGGCAQSPRHPVQGQATLNTLAEFNKWQARGKIAFIAPDDRQSVNFNWQYTNKKQALTLTSFIGTQVLKLMELDQYSELVVDGKSYTGPESAALIQRISGWQLPITQAPNWFTATRFEDGYELNKAGNIQQASWQDEQGQMWTINYQRYRNFNGLTLPARLTLTHQDITIKIQINAWQFDPQ</sequence>
<gene>
    <name evidence="13" type="primary">lolB</name>
    <name evidence="14" type="ORF">JF50_05040</name>
</gene>
<keyword evidence="8 13" id="KW-0472">Membrane</keyword>
<proteinExistence type="inferred from homology"/>
<dbReference type="EMBL" id="JWIC01000004">
    <property type="protein sequence ID" value="KID58095.1"/>
    <property type="molecule type" value="Genomic_DNA"/>
</dbReference>
<comment type="subcellular location">
    <subcellularLocation>
        <location evidence="1">Cell outer membrane</location>
        <topology evidence="1">Lipid-anchor</topology>
    </subcellularLocation>
</comment>
<evidence type="ECO:0000256" key="10">
    <source>
        <dbReference type="ARBA" id="ARBA00023186"/>
    </source>
</evidence>
<evidence type="ECO:0000256" key="1">
    <source>
        <dbReference type="ARBA" id="ARBA00004459"/>
    </source>
</evidence>
<keyword evidence="6" id="KW-0732">Signal</keyword>
<dbReference type="InterPro" id="IPR029046">
    <property type="entry name" value="LolA/LolB/LppX"/>
</dbReference>
<dbReference type="Gene3D" id="2.50.20.10">
    <property type="entry name" value="Lipoprotein localisation LolA/LolB/LppX"/>
    <property type="match status" value="1"/>
</dbReference>
<dbReference type="GO" id="GO:0015031">
    <property type="term" value="P:protein transport"/>
    <property type="evidence" value="ECO:0007669"/>
    <property type="project" value="UniProtKB-KW"/>
</dbReference>
<keyword evidence="9" id="KW-0564">Palmitate</keyword>
<keyword evidence="7 13" id="KW-0653">Protein transport</keyword>
<evidence type="ECO:0000256" key="5">
    <source>
        <dbReference type="ARBA" id="ARBA00022448"/>
    </source>
</evidence>
<comment type="subunit">
    <text evidence="3 13">Monomer.</text>
</comment>
<comment type="caution">
    <text evidence="14">The sequence shown here is derived from an EMBL/GenBank/DDBJ whole genome shotgun (WGS) entry which is preliminary data.</text>
</comment>
<evidence type="ECO:0000313" key="14">
    <source>
        <dbReference type="EMBL" id="KID58095.1"/>
    </source>
</evidence>
<evidence type="ECO:0000256" key="4">
    <source>
        <dbReference type="ARBA" id="ARBA00016202"/>
    </source>
</evidence>
<dbReference type="GO" id="GO:0044874">
    <property type="term" value="P:lipoprotein localization to outer membrane"/>
    <property type="evidence" value="ECO:0007669"/>
    <property type="project" value="UniProtKB-UniRule"/>
</dbReference>
<keyword evidence="11 13" id="KW-0998">Cell outer membrane</keyword>
<evidence type="ECO:0000256" key="9">
    <source>
        <dbReference type="ARBA" id="ARBA00023139"/>
    </source>
</evidence>